<protein>
    <submittedName>
        <fullName evidence="3">Uncharacterized protein</fullName>
    </submittedName>
</protein>
<feature type="transmembrane region" description="Helical" evidence="2">
    <location>
        <begin position="36"/>
        <end position="53"/>
    </location>
</feature>
<name>A0AA51RUG7_9GAMM</name>
<feature type="compositionally biased region" description="Basic and acidic residues" evidence="1">
    <location>
        <begin position="72"/>
        <end position="83"/>
    </location>
</feature>
<dbReference type="AlphaFoldDB" id="A0AA51RUG7"/>
<dbReference type="RefSeq" id="WP_309202950.1">
    <property type="nucleotide sequence ID" value="NZ_CP133548.1"/>
</dbReference>
<dbReference type="EMBL" id="CP133548">
    <property type="protein sequence ID" value="WMS87795.1"/>
    <property type="molecule type" value="Genomic_DNA"/>
</dbReference>
<evidence type="ECO:0000256" key="2">
    <source>
        <dbReference type="SAM" id="Phobius"/>
    </source>
</evidence>
<evidence type="ECO:0000313" key="3">
    <source>
        <dbReference type="EMBL" id="WMS87795.1"/>
    </source>
</evidence>
<keyword evidence="2" id="KW-0472">Membrane</keyword>
<evidence type="ECO:0000256" key="1">
    <source>
        <dbReference type="SAM" id="MobiDB-lite"/>
    </source>
</evidence>
<dbReference type="KEGG" id="plei:Q9312_02445"/>
<reference evidence="3 4" key="1">
    <citation type="submission" date="2023-08" db="EMBL/GenBank/DDBJ databases">
        <title>Pleionea litopenaei sp. nov., isolated from stomach of juvenile Litopenaeus vannamei.</title>
        <authorList>
            <person name="Rho A.M."/>
            <person name="Hwang C.Y."/>
        </authorList>
    </citation>
    <scope>NUCLEOTIDE SEQUENCE [LARGE SCALE GENOMIC DNA]</scope>
    <source>
        <strain evidence="3 4">HL-JVS1</strain>
    </source>
</reference>
<sequence length="83" mass="9065">MKISRLKLMSLVGMLGSILILMSSYEATQSSPTLKVVVFIIAAVLFLVSSRGLRKSEMLGDSAGKDNSVSEQDEKTDEKLNEK</sequence>
<accession>A0AA51RUG7</accession>
<keyword evidence="4" id="KW-1185">Reference proteome</keyword>
<gene>
    <name evidence="3" type="ORF">Q9312_02445</name>
</gene>
<feature type="region of interest" description="Disordered" evidence="1">
    <location>
        <begin position="58"/>
        <end position="83"/>
    </location>
</feature>
<dbReference type="Proteomes" id="UP001239782">
    <property type="component" value="Chromosome"/>
</dbReference>
<keyword evidence="2" id="KW-0812">Transmembrane</keyword>
<proteinExistence type="predicted"/>
<evidence type="ECO:0000313" key="4">
    <source>
        <dbReference type="Proteomes" id="UP001239782"/>
    </source>
</evidence>
<keyword evidence="2" id="KW-1133">Transmembrane helix</keyword>
<organism evidence="3 4">
    <name type="scientific">Pleionea litopenaei</name>
    <dbReference type="NCBI Taxonomy" id="3070815"/>
    <lineage>
        <taxon>Bacteria</taxon>
        <taxon>Pseudomonadati</taxon>
        <taxon>Pseudomonadota</taxon>
        <taxon>Gammaproteobacteria</taxon>
        <taxon>Oceanospirillales</taxon>
        <taxon>Pleioneaceae</taxon>
        <taxon>Pleionea</taxon>
    </lineage>
</organism>